<feature type="compositionally biased region" description="Polar residues" evidence="1">
    <location>
        <begin position="85"/>
        <end position="100"/>
    </location>
</feature>
<evidence type="ECO:0000256" key="1">
    <source>
        <dbReference type="SAM" id="MobiDB-lite"/>
    </source>
</evidence>
<protein>
    <submittedName>
        <fullName evidence="3">Uncharacterized protein</fullName>
    </submittedName>
</protein>
<keyword evidence="2" id="KW-1185">Reference proteome</keyword>
<feature type="compositionally biased region" description="Basic and acidic residues" evidence="1">
    <location>
        <begin position="1"/>
        <end position="18"/>
    </location>
</feature>
<dbReference type="WBParaSite" id="PDA_v2.g4062.t1">
    <property type="protein sequence ID" value="PDA_v2.g4062.t1"/>
    <property type="gene ID" value="PDA_v2.g4062"/>
</dbReference>
<feature type="region of interest" description="Disordered" evidence="1">
    <location>
        <begin position="1"/>
        <end position="71"/>
    </location>
</feature>
<proteinExistence type="predicted"/>
<evidence type="ECO:0000313" key="3">
    <source>
        <dbReference type="WBParaSite" id="PDA_v2.g4062.t1"/>
    </source>
</evidence>
<feature type="compositionally biased region" description="Pro residues" evidence="1">
    <location>
        <begin position="28"/>
        <end position="40"/>
    </location>
</feature>
<feature type="compositionally biased region" description="Polar residues" evidence="1">
    <location>
        <begin position="47"/>
        <end position="69"/>
    </location>
</feature>
<dbReference type="AlphaFoldDB" id="A0A914QR78"/>
<feature type="region of interest" description="Disordered" evidence="1">
    <location>
        <begin position="85"/>
        <end position="107"/>
    </location>
</feature>
<name>A0A914QR78_9BILA</name>
<organism evidence="2 3">
    <name type="scientific">Panagrolaimus davidi</name>
    <dbReference type="NCBI Taxonomy" id="227884"/>
    <lineage>
        <taxon>Eukaryota</taxon>
        <taxon>Metazoa</taxon>
        <taxon>Ecdysozoa</taxon>
        <taxon>Nematoda</taxon>
        <taxon>Chromadorea</taxon>
        <taxon>Rhabditida</taxon>
        <taxon>Tylenchina</taxon>
        <taxon>Panagrolaimomorpha</taxon>
        <taxon>Panagrolaimoidea</taxon>
        <taxon>Panagrolaimidae</taxon>
        <taxon>Panagrolaimus</taxon>
    </lineage>
</organism>
<reference evidence="3" key="1">
    <citation type="submission" date="2022-11" db="UniProtKB">
        <authorList>
            <consortium name="WormBaseParasite"/>
        </authorList>
    </citation>
    <scope>IDENTIFICATION</scope>
</reference>
<sequence>MSFSRKNKDDKVILRYGDEDSSSFEPPVGIPIPADDPPAPSTADTSNAHPSPSTADTSNAHPSPSTPHASNAFAHSYYVTASNAPQSLNSDASTVQSAGDTSGLVRD</sequence>
<evidence type="ECO:0000313" key="2">
    <source>
        <dbReference type="Proteomes" id="UP000887578"/>
    </source>
</evidence>
<accession>A0A914QR78</accession>
<dbReference type="Proteomes" id="UP000887578">
    <property type="component" value="Unplaced"/>
</dbReference>